<evidence type="ECO:0000313" key="2">
    <source>
        <dbReference type="Proteomes" id="UP000822331"/>
    </source>
</evidence>
<accession>A0ABX2J831</accession>
<dbReference type="EMBL" id="JAAMCP010000011">
    <property type="protein sequence ID" value="NTF38871.1"/>
    <property type="molecule type" value="Genomic_DNA"/>
</dbReference>
<protein>
    <submittedName>
        <fullName evidence="1">Uncharacterized protein</fullName>
    </submittedName>
</protein>
<dbReference type="Proteomes" id="UP000822331">
    <property type="component" value="Unassembled WGS sequence"/>
</dbReference>
<name>A0ABX2J831_9HYPH</name>
<keyword evidence="2" id="KW-1185">Reference proteome</keyword>
<evidence type="ECO:0000313" key="1">
    <source>
        <dbReference type="EMBL" id="NTF38871.1"/>
    </source>
</evidence>
<sequence>MAKRLTAKTVALPCRASPPQVGRLAGGSLAGHLERCAAALDRTCIAAANRLTAAIEAMIAPLADLPP</sequence>
<organism evidence="1 2">
    <name type="scientific">Agrobacterium rubi</name>
    <dbReference type="NCBI Taxonomy" id="28099"/>
    <lineage>
        <taxon>Bacteria</taxon>
        <taxon>Pseudomonadati</taxon>
        <taxon>Pseudomonadota</taxon>
        <taxon>Alphaproteobacteria</taxon>
        <taxon>Hyphomicrobiales</taxon>
        <taxon>Rhizobiaceae</taxon>
        <taxon>Rhizobium/Agrobacterium group</taxon>
        <taxon>Agrobacterium</taxon>
    </lineage>
</organism>
<gene>
    <name evidence="1" type="ORF">G6L72_19420</name>
</gene>
<proteinExistence type="predicted"/>
<comment type="caution">
    <text evidence="1">The sequence shown here is derived from an EMBL/GenBank/DDBJ whole genome shotgun (WGS) entry which is preliminary data.</text>
</comment>
<reference evidence="1 2" key="1">
    <citation type="journal article" date="2020" name="Science">
        <title>Unexpected conservation and global transmission of agrobacterial virulence plasmids.</title>
        <authorList>
            <person name="Weisberg A.J."/>
            <person name="Davis E.W. 2nd"/>
            <person name="Tabima J."/>
            <person name="Belcher M.S."/>
            <person name="Miller M."/>
            <person name="Kuo C.H."/>
            <person name="Loper J.E."/>
            <person name="Grunwald N.J."/>
            <person name="Putnam M.L."/>
            <person name="Chang J.H."/>
        </authorList>
    </citation>
    <scope>NUCLEOTIDE SEQUENCE [LARGE SCALE GENOMIC DNA]</scope>
    <source>
        <strain evidence="1 2">A19/93</strain>
    </source>
</reference>